<protein>
    <submittedName>
        <fullName evidence="2">Intraflagellar transport protein 56</fullName>
    </submittedName>
</protein>
<evidence type="ECO:0000256" key="1">
    <source>
        <dbReference type="SAM" id="MobiDB-lite"/>
    </source>
</evidence>
<comment type="caution">
    <text evidence="2">The sequence shown here is derived from an EMBL/GenBank/DDBJ whole genome shotgun (WGS) entry which is preliminary data.</text>
</comment>
<dbReference type="EMBL" id="JAAPAO010000226">
    <property type="protein sequence ID" value="KAF4666770.1"/>
    <property type="molecule type" value="Genomic_DNA"/>
</dbReference>
<keyword evidence="2" id="KW-0969">Cilium</keyword>
<sequence length="215" mass="23370">MSVIGYQKKAEEDDFLLNLGRSLLSSTAAITPANYEAKPAPSHWKPCTFSPSSYNATVKDSLSVDTSTTTSSGVSGDGPMNGLSKPIFPDDILSSFPPLSLVKASPSGARSLGGHYLMQRGKCSPSPKPSPPTRSPSSRIKKGNNPPRGVWRNRGGYIAAIYVDRERVYAPLRKTVEEAVRDRAALEQARLVYTNKESLKRFVNTVLRRDSSSHS</sequence>
<keyword evidence="2" id="KW-0282">Flagellum</keyword>
<proteinExistence type="predicted"/>
<evidence type="ECO:0000313" key="3">
    <source>
        <dbReference type="Proteomes" id="UP000591131"/>
    </source>
</evidence>
<reference evidence="2 3" key="1">
    <citation type="submission" date="2020-04" db="EMBL/GenBank/DDBJ databases">
        <title>Perkinsus chesapeaki whole genome sequence.</title>
        <authorList>
            <person name="Bogema D.R."/>
        </authorList>
    </citation>
    <scope>NUCLEOTIDE SEQUENCE [LARGE SCALE GENOMIC DNA]</scope>
    <source>
        <strain evidence="2">ATCC PRA-425</strain>
    </source>
</reference>
<accession>A0A7J6M6H4</accession>
<dbReference type="AlphaFoldDB" id="A0A7J6M6H4"/>
<feature type="region of interest" description="Disordered" evidence="1">
    <location>
        <begin position="113"/>
        <end position="149"/>
    </location>
</feature>
<keyword evidence="2" id="KW-0966">Cell projection</keyword>
<dbReference type="Proteomes" id="UP000591131">
    <property type="component" value="Unassembled WGS sequence"/>
</dbReference>
<keyword evidence="3" id="KW-1185">Reference proteome</keyword>
<organism evidence="2 3">
    <name type="scientific">Perkinsus chesapeaki</name>
    <name type="common">Clam parasite</name>
    <name type="synonym">Perkinsus andrewsi</name>
    <dbReference type="NCBI Taxonomy" id="330153"/>
    <lineage>
        <taxon>Eukaryota</taxon>
        <taxon>Sar</taxon>
        <taxon>Alveolata</taxon>
        <taxon>Perkinsozoa</taxon>
        <taxon>Perkinsea</taxon>
        <taxon>Perkinsida</taxon>
        <taxon>Perkinsidae</taxon>
        <taxon>Perkinsus</taxon>
    </lineage>
</organism>
<name>A0A7J6M6H4_PERCH</name>
<evidence type="ECO:0000313" key="2">
    <source>
        <dbReference type="EMBL" id="KAF4666770.1"/>
    </source>
</evidence>
<gene>
    <name evidence="2" type="primary">TTC26_1</name>
    <name evidence="2" type="ORF">FOL47_003910</name>
</gene>